<name>A0A3B1AQ77_9ZZZZ</name>
<feature type="region of interest" description="Disordered" evidence="2">
    <location>
        <begin position="37"/>
        <end position="59"/>
    </location>
</feature>
<protein>
    <recommendedName>
        <fullName evidence="4">Magnesium transporter MgtE intracellular domain-containing protein</fullName>
    </recommendedName>
</protein>
<evidence type="ECO:0000256" key="2">
    <source>
        <dbReference type="SAM" id="MobiDB-lite"/>
    </source>
</evidence>
<proteinExistence type="predicted"/>
<sequence>MLKKIRVISLAIILMSMVLGIKIVDFSFGVQNAVAQATEPEKENAPEEEKAGSDNNEQTADEAVPLQLSGIPSRKEIEYLQKLAERRQELDRRAREMDDREKLLEAVEKRIVERTGSLKKIKETIEALLAKHDEIEKAQLVSLVKMYSAMKPKEAAGIFNNLDSDVLISIVENMKESKMGAILAKMNINKAKKLTTDLAVRKQLPKIDG</sequence>
<dbReference type="EMBL" id="UOFW01000066">
    <property type="protein sequence ID" value="VAX03861.1"/>
    <property type="molecule type" value="Genomic_DNA"/>
</dbReference>
<evidence type="ECO:0000313" key="3">
    <source>
        <dbReference type="EMBL" id="VAX03861.1"/>
    </source>
</evidence>
<evidence type="ECO:0000256" key="1">
    <source>
        <dbReference type="SAM" id="Coils"/>
    </source>
</evidence>
<gene>
    <name evidence="3" type="ORF">MNBD_ALPHA03-88</name>
</gene>
<keyword evidence="1" id="KW-0175">Coiled coil</keyword>
<organism evidence="3">
    <name type="scientific">hydrothermal vent metagenome</name>
    <dbReference type="NCBI Taxonomy" id="652676"/>
    <lineage>
        <taxon>unclassified sequences</taxon>
        <taxon>metagenomes</taxon>
        <taxon>ecological metagenomes</taxon>
    </lineage>
</organism>
<dbReference type="SUPFAM" id="SSF158791">
    <property type="entry name" value="MgtE N-terminal domain-like"/>
    <property type="match status" value="1"/>
</dbReference>
<dbReference type="AlphaFoldDB" id="A0A3B1AQ77"/>
<reference evidence="3" key="1">
    <citation type="submission" date="2018-06" db="EMBL/GenBank/DDBJ databases">
        <authorList>
            <person name="Zhirakovskaya E."/>
        </authorList>
    </citation>
    <scope>NUCLEOTIDE SEQUENCE</scope>
</reference>
<evidence type="ECO:0008006" key="4">
    <source>
        <dbReference type="Google" id="ProtNLM"/>
    </source>
</evidence>
<accession>A0A3B1AQ77</accession>
<feature type="coiled-coil region" evidence="1">
    <location>
        <begin position="80"/>
        <end position="138"/>
    </location>
</feature>
<feature type="compositionally biased region" description="Basic and acidic residues" evidence="2">
    <location>
        <begin position="39"/>
        <end position="52"/>
    </location>
</feature>